<feature type="domain" description="Peptidase C14 caspase" evidence="3">
    <location>
        <begin position="926"/>
        <end position="1176"/>
    </location>
</feature>
<accession>A0A916NQY0</accession>
<proteinExistence type="predicted"/>
<dbReference type="AlphaFoldDB" id="A0A916NQY0"/>
<evidence type="ECO:0000256" key="2">
    <source>
        <dbReference type="SAM" id="SignalP"/>
    </source>
</evidence>
<keyword evidence="2" id="KW-0732">Signal</keyword>
<dbReference type="GO" id="GO:0004197">
    <property type="term" value="F:cysteine-type endopeptidase activity"/>
    <property type="evidence" value="ECO:0007669"/>
    <property type="project" value="InterPro"/>
</dbReference>
<sequence>MRLLLFSILISLSLPYFTQDVELVTQEKVLGVINNLKYSPNGKYVASTNSRDNNIMIWDVRSAKLIGQLIGHEKPITKFFFNPKKNEIASLDEDNKCFYWDLNTWQKADSSQLSYGQELISYDPSGEYLISYKANQLITLKGEEERTIYKSKGGINDISSVSSNPELWWVASSKGAYLISITSGDEVESFKPDTQYPLKHIFGTKEKVAFATTIKGEVFVLSEEGEIIHEFMTIKDPLDIDVPQGVARLAMIDDDGSIKIWNSKGETIANLKDQESGEKVKVISFNYQGESIASAGYKTLLFDKIYSKNNVIQLWNVNRGSITKMLKGNVNPIDAFAFSQADNYLYTLRGQQLDIWSLNSAQRLGSYTFPERKLELKDRGKDNVVAKTEEAKEDAKDKVENTTITKGKVSKWKQIASGDFSSITEKAKDKIEEKTTAAKTYAKEESKLAGKAAFRRFGFQEDQIIISPKGNYMLTVFKNDEVRLYSLEDGLPTYIDYVKTGQKEFYDIIFDQEEEFIAVGGSGKTPLSIVYIEDIQNTTKNQLEVNETEDLKMNGMFQAANAITLSNDGRYLVAAFNTGRIVAWRTSGWYRVLDFNMRLTMSRKPFIGFSEDGNKLFVNTGLGIYSYDFESVLGSPYNSEETLSNITGVKKEKVAGFPVMTHTPLDHVITIDDNNINFMDIMDNKINRTPPIPCNLVTDVQVNKFGYVGVSSKDGSLTVFDPETGKERFVMVGENENAIFKTPEQYYKVTKEGQELVTFKIGSEAYPFEQFDAKYNRPDIVLEAMNSEDEALKELYYMAYQKRLKKLGLKEADLGNISTLPELTINGFESIPLTTDQRKLTFSITANAKDGSLGRLKVWNNDVPIYGMQGKVISGNTLNEKITVELASGSNKIQVAVAGKNGLESLKETIEVVCTDEAKPNLYLVTIGTSEYKDERFNLNYAAKDARDLAAIFEGSNTTYDNVYTKTITNDEAVIDNITSLKSFFDQAGIDDVVMVFVAGHGLLDANYDYYYGTHDVNFNQPSENGLAYNLLEALLDNIAPLKRILIMDTCHSGEVEKEELLVSNEDVVEEEDVMFRSVGPSLSEIEASPSKMMKELFTDLRRGTGATVLSSAGGAEFAMESSEWKNGLFTYSLLFGLRNGSADLNEDGQIMLSELQIYVSEMVTKLSHGKQTPTARIQNQELDYVIW</sequence>
<dbReference type="RefSeq" id="WP_258541401.1">
    <property type="nucleotide sequence ID" value="NZ_OU015584.1"/>
</dbReference>
<dbReference type="Pfam" id="PF00656">
    <property type="entry name" value="Peptidase_C14"/>
    <property type="match status" value="1"/>
</dbReference>
<dbReference type="InterPro" id="IPR011600">
    <property type="entry name" value="Pept_C14_caspase"/>
</dbReference>
<gene>
    <name evidence="4" type="ORF">CRYO30217_01188</name>
</gene>
<dbReference type="SUPFAM" id="SSF52129">
    <property type="entry name" value="Caspase-like"/>
    <property type="match status" value="1"/>
</dbReference>
<keyword evidence="5" id="KW-1185">Reference proteome</keyword>
<dbReference type="SUPFAM" id="SSF50978">
    <property type="entry name" value="WD40 repeat-like"/>
    <property type="match status" value="1"/>
</dbReference>
<dbReference type="GO" id="GO:0006367">
    <property type="term" value="P:transcription initiation at RNA polymerase II promoter"/>
    <property type="evidence" value="ECO:0007669"/>
    <property type="project" value="TreeGrafter"/>
</dbReference>
<reference evidence="4" key="1">
    <citation type="submission" date="2021-04" db="EMBL/GenBank/DDBJ databases">
        <authorList>
            <person name="Rodrigo-Torres L."/>
            <person name="Arahal R. D."/>
            <person name="Lucena T."/>
        </authorList>
    </citation>
    <scope>NUCLEOTIDE SEQUENCE</scope>
    <source>
        <strain evidence="4">AS29M-1</strain>
    </source>
</reference>
<organism evidence="4 5">
    <name type="scientific">Parvicella tangerina</name>
    <dbReference type="NCBI Taxonomy" id="2829795"/>
    <lineage>
        <taxon>Bacteria</taxon>
        <taxon>Pseudomonadati</taxon>
        <taxon>Bacteroidota</taxon>
        <taxon>Flavobacteriia</taxon>
        <taxon>Flavobacteriales</taxon>
        <taxon>Parvicellaceae</taxon>
        <taxon>Parvicella</taxon>
    </lineage>
</organism>
<feature type="repeat" description="WD" evidence="1">
    <location>
        <begin position="69"/>
        <end position="110"/>
    </location>
</feature>
<dbReference type="PANTHER" id="PTHR19879">
    <property type="entry name" value="TRANSCRIPTION INITIATION FACTOR TFIID"/>
    <property type="match status" value="1"/>
</dbReference>
<protein>
    <recommendedName>
        <fullName evidence="3">Peptidase C14 caspase domain-containing protein</fullName>
    </recommendedName>
</protein>
<dbReference type="SMART" id="SM00320">
    <property type="entry name" value="WD40"/>
    <property type="match status" value="6"/>
</dbReference>
<dbReference type="InterPro" id="IPR029030">
    <property type="entry name" value="Caspase-like_dom_sf"/>
</dbReference>
<feature type="repeat" description="WD" evidence="1">
    <location>
        <begin position="33"/>
        <end position="68"/>
    </location>
</feature>
<dbReference type="InterPro" id="IPR001680">
    <property type="entry name" value="WD40_rpt"/>
</dbReference>
<dbReference type="GO" id="GO:0006508">
    <property type="term" value="P:proteolysis"/>
    <property type="evidence" value="ECO:0007669"/>
    <property type="project" value="InterPro"/>
</dbReference>
<dbReference type="InterPro" id="IPR036322">
    <property type="entry name" value="WD40_repeat_dom_sf"/>
</dbReference>
<evidence type="ECO:0000256" key="1">
    <source>
        <dbReference type="PROSITE-ProRule" id="PRU00221"/>
    </source>
</evidence>
<dbReference type="Gene3D" id="3.40.50.1460">
    <property type="match status" value="1"/>
</dbReference>
<dbReference type="SUPFAM" id="SSF82171">
    <property type="entry name" value="DPP6 N-terminal domain-like"/>
    <property type="match status" value="1"/>
</dbReference>
<dbReference type="KEGG" id="ptan:CRYO30217_01188"/>
<dbReference type="Proteomes" id="UP000683507">
    <property type="component" value="Chromosome"/>
</dbReference>
<feature type="signal peptide" evidence="2">
    <location>
        <begin position="1"/>
        <end position="18"/>
    </location>
</feature>
<name>A0A916NQY0_9FLAO</name>
<dbReference type="Gene3D" id="2.130.10.10">
    <property type="entry name" value="YVTN repeat-like/Quinoprotein amine dehydrogenase"/>
    <property type="match status" value="3"/>
</dbReference>
<evidence type="ECO:0000313" key="5">
    <source>
        <dbReference type="Proteomes" id="UP000683507"/>
    </source>
</evidence>
<dbReference type="PANTHER" id="PTHR19879:SF1">
    <property type="entry name" value="CANNONBALL-RELATED"/>
    <property type="match status" value="1"/>
</dbReference>
<keyword evidence="1" id="KW-0853">WD repeat</keyword>
<feature type="chain" id="PRO_5036926441" description="Peptidase C14 caspase domain-containing protein" evidence="2">
    <location>
        <begin position="19"/>
        <end position="1188"/>
    </location>
</feature>
<dbReference type="EMBL" id="OU015584">
    <property type="protein sequence ID" value="CAG5080115.1"/>
    <property type="molecule type" value="Genomic_DNA"/>
</dbReference>
<evidence type="ECO:0000259" key="3">
    <source>
        <dbReference type="Pfam" id="PF00656"/>
    </source>
</evidence>
<dbReference type="InterPro" id="IPR015943">
    <property type="entry name" value="WD40/YVTN_repeat-like_dom_sf"/>
</dbReference>
<evidence type="ECO:0000313" key="4">
    <source>
        <dbReference type="EMBL" id="CAG5080115.1"/>
    </source>
</evidence>
<dbReference type="PROSITE" id="PS50082">
    <property type="entry name" value="WD_REPEATS_2"/>
    <property type="match status" value="2"/>
</dbReference>
<dbReference type="Pfam" id="PF00400">
    <property type="entry name" value="WD40"/>
    <property type="match status" value="1"/>
</dbReference>